<gene>
    <name evidence="2" type="ORF">SISNIDRAFT_345860</name>
</gene>
<dbReference type="PANTHER" id="PTHR39475:SF1">
    <property type="entry name" value="CONIDIATION-SPECIFIC PROTEIN 6"/>
    <property type="match status" value="1"/>
</dbReference>
<reference evidence="2 3" key="1">
    <citation type="journal article" date="2016" name="Mol. Biol. Evol.">
        <title>Comparative Genomics of Early-Diverging Mushroom-Forming Fungi Provides Insights into the Origins of Lignocellulose Decay Capabilities.</title>
        <authorList>
            <person name="Nagy L.G."/>
            <person name="Riley R."/>
            <person name="Tritt A."/>
            <person name="Adam C."/>
            <person name="Daum C."/>
            <person name="Floudas D."/>
            <person name="Sun H."/>
            <person name="Yadav J.S."/>
            <person name="Pangilinan J."/>
            <person name="Larsson K.H."/>
            <person name="Matsuura K."/>
            <person name="Barry K."/>
            <person name="Labutti K."/>
            <person name="Kuo R."/>
            <person name="Ohm R.A."/>
            <person name="Bhattacharya S.S."/>
            <person name="Shirouzu T."/>
            <person name="Yoshinaga Y."/>
            <person name="Martin F.M."/>
            <person name="Grigoriev I.V."/>
            <person name="Hibbett D.S."/>
        </authorList>
    </citation>
    <scope>NUCLEOTIDE SEQUENCE [LARGE SCALE GENOMIC DNA]</scope>
    <source>
        <strain evidence="2 3">HHB9708</strain>
    </source>
</reference>
<sequence length="114" mass="13010">MSTIGKTDLLDNEQRNYTKQELHEQKAANRYNEGQDNAHLYNDSKDSRSLLDRAKAEEMYGHEDDGPKTKEGELSQINPTLPAKNHGNEPSRGAKIDEEIKNEEEEELKRKGKA</sequence>
<dbReference type="EMBL" id="KV419401">
    <property type="protein sequence ID" value="KZS95360.1"/>
    <property type="molecule type" value="Genomic_DNA"/>
</dbReference>
<dbReference type="Proteomes" id="UP000076722">
    <property type="component" value="Unassembled WGS sequence"/>
</dbReference>
<dbReference type="OrthoDB" id="3358750at2759"/>
<feature type="compositionally biased region" description="Basic and acidic residues" evidence="1">
    <location>
        <begin position="86"/>
        <end position="99"/>
    </location>
</feature>
<accession>A0A164WU14</accession>
<proteinExistence type="predicted"/>
<keyword evidence="3" id="KW-1185">Reference proteome</keyword>
<evidence type="ECO:0000313" key="2">
    <source>
        <dbReference type="EMBL" id="KZS95360.1"/>
    </source>
</evidence>
<feature type="compositionally biased region" description="Basic and acidic residues" evidence="1">
    <location>
        <begin position="8"/>
        <end position="27"/>
    </location>
</feature>
<dbReference type="AlphaFoldDB" id="A0A164WU14"/>
<dbReference type="PANTHER" id="PTHR39475">
    <property type="entry name" value="CONIDIATION-SPECIFIC PROTEIN 6"/>
    <property type="match status" value="1"/>
</dbReference>
<name>A0A164WU14_9AGAM</name>
<evidence type="ECO:0000256" key="1">
    <source>
        <dbReference type="SAM" id="MobiDB-lite"/>
    </source>
</evidence>
<feature type="compositionally biased region" description="Basic and acidic residues" evidence="1">
    <location>
        <begin position="42"/>
        <end position="73"/>
    </location>
</feature>
<evidence type="ECO:0000313" key="3">
    <source>
        <dbReference type="Proteomes" id="UP000076722"/>
    </source>
</evidence>
<feature type="region of interest" description="Disordered" evidence="1">
    <location>
        <begin position="1"/>
        <end position="114"/>
    </location>
</feature>
<protein>
    <submittedName>
        <fullName evidence="2">Uncharacterized protein</fullName>
    </submittedName>
</protein>
<organism evidence="2 3">
    <name type="scientific">Sistotremastrum niveocremeum HHB9708</name>
    <dbReference type="NCBI Taxonomy" id="1314777"/>
    <lineage>
        <taxon>Eukaryota</taxon>
        <taxon>Fungi</taxon>
        <taxon>Dikarya</taxon>
        <taxon>Basidiomycota</taxon>
        <taxon>Agaricomycotina</taxon>
        <taxon>Agaricomycetes</taxon>
        <taxon>Sistotremastrales</taxon>
        <taxon>Sistotremastraceae</taxon>
        <taxon>Sertulicium</taxon>
        <taxon>Sertulicium niveocremeum</taxon>
    </lineage>
</organism>